<sequence>MEWFKKLLRVVLTTLYKVEVRGLENLERAGPRALIIANHTSFLDAVLLTAFLPGELTFGVNTHIANNRWFKPFFALTRIFPMDPTNPLSVKSLVRYLKGDRRAVIFPEGRITVTGSLMKVYTGPGMVADRADAPVVPVRIEGAQFTPFSRLKGRVRLRWFPKVTLTILEPRRIDPPQTVRGRDRRKAAGKALSDIMTEMVFATSDHDRTLFQSLLDARRVHGGRHHIVEDIQRRPLSYHRLIAGALTLGRRLKADSEPGEHIGLLLPSSNTTVVTFMGLQAYGRVPAMLNYTAGAKGMIAACETARIRTVVTSRRFIEAARLGEVAAMLGEHAQIVYLEDFAAQISAFEKLSGWVGAFFADVLHRRHTSRDPNAPAVILFTSGSEGTPKGVVLSHANLLANRDQLAARVDFSAQDIILNALPLFHSFGLTAGTLLPLFSGMKIFFYPSPLHYRIVPEIAYDVNATVMFGTNTFLAGYARFAHPYDFYSVRYVFAGAEKLAKETRRVWSEKFGVRIFEGYGATETSPVLAANTPMENRPGSVGRFLPGVDYRLEPVPGVEEGGRLYVAGPNIMLGYLLHEAPGKLVPPAGAVGAGWYDTGDIVSIDEEGFVTILGRAKRFAKVGGEMVSLTATEEMVATVWPDAAHAVVALPDPLKGEQLVLLTEHPEAERAPLQRHARSQGIAEITVPKKVLPIKHLPLLGTGKLDYPAIKAAAEAALAESPATVEVLS</sequence>
<dbReference type="GO" id="GO:0006631">
    <property type="term" value="P:fatty acid metabolic process"/>
    <property type="evidence" value="ECO:0007669"/>
    <property type="project" value="TreeGrafter"/>
</dbReference>
<dbReference type="Pfam" id="PF01553">
    <property type="entry name" value="Acyltransferase"/>
    <property type="match status" value="1"/>
</dbReference>
<dbReference type="InterPro" id="IPR045851">
    <property type="entry name" value="AMP-bd_C_sf"/>
</dbReference>
<protein>
    <submittedName>
        <fullName evidence="2">Acyl-[acyl-carrier-protein]-phospholipid O-acyltransferase / long-chain-fatty-acid--[acyl-carrier-protein] ligase</fullName>
    </submittedName>
</protein>
<dbReference type="OrthoDB" id="9757559at2"/>
<name>A0A1G5QT02_9GAMM</name>
<organism evidence="2 3">
    <name type="scientific">Thiohalomonas denitrificans</name>
    <dbReference type="NCBI Taxonomy" id="415747"/>
    <lineage>
        <taxon>Bacteria</taxon>
        <taxon>Pseudomonadati</taxon>
        <taxon>Pseudomonadota</taxon>
        <taxon>Gammaproteobacteria</taxon>
        <taxon>Thiohalomonadales</taxon>
        <taxon>Thiohalomonadaceae</taxon>
        <taxon>Thiohalomonas</taxon>
    </lineage>
</organism>
<keyword evidence="2" id="KW-0436">Ligase</keyword>
<keyword evidence="3" id="KW-1185">Reference proteome</keyword>
<dbReference type="Proteomes" id="UP000199648">
    <property type="component" value="Unassembled WGS sequence"/>
</dbReference>
<dbReference type="EMBL" id="FMWD01000009">
    <property type="protein sequence ID" value="SCZ64872.1"/>
    <property type="molecule type" value="Genomic_DNA"/>
</dbReference>
<dbReference type="InterPro" id="IPR020845">
    <property type="entry name" value="AMP-binding_CS"/>
</dbReference>
<dbReference type="SUPFAM" id="SSF56801">
    <property type="entry name" value="Acetyl-CoA synthetase-like"/>
    <property type="match status" value="1"/>
</dbReference>
<dbReference type="InterPro" id="IPR042099">
    <property type="entry name" value="ANL_N_sf"/>
</dbReference>
<gene>
    <name evidence="2" type="ORF">SAMN03097708_02727</name>
</gene>
<evidence type="ECO:0000313" key="2">
    <source>
        <dbReference type="EMBL" id="SCZ64872.1"/>
    </source>
</evidence>
<keyword evidence="2" id="KW-0012">Acyltransferase</keyword>
<evidence type="ECO:0000313" key="3">
    <source>
        <dbReference type="Proteomes" id="UP000199648"/>
    </source>
</evidence>
<dbReference type="GO" id="GO:0031956">
    <property type="term" value="F:medium-chain fatty acid-CoA ligase activity"/>
    <property type="evidence" value="ECO:0007669"/>
    <property type="project" value="TreeGrafter"/>
</dbReference>
<dbReference type="GO" id="GO:0016746">
    <property type="term" value="F:acyltransferase activity"/>
    <property type="evidence" value="ECO:0007669"/>
    <property type="project" value="UniProtKB-KW"/>
</dbReference>
<dbReference type="AlphaFoldDB" id="A0A1G5QT02"/>
<dbReference type="CDD" id="cd07989">
    <property type="entry name" value="LPLAT_AGPAT-like"/>
    <property type="match status" value="1"/>
</dbReference>
<dbReference type="Gene3D" id="3.30.300.30">
    <property type="match status" value="1"/>
</dbReference>
<reference evidence="2 3" key="1">
    <citation type="submission" date="2016-10" db="EMBL/GenBank/DDBJ databases">
        <authorList>
            <person name="de Groot N.N."/>
        </authorList>
    </citation>
    <scope>NUCLEOTIDE SEQUENCE [LARGE SCALE GENOMIC DNA]</scope>
    <source>
        <strain evidence="2 3">HLD2</strain>
    </source>
</reference>
<dbReference type="STRING" id="415747.SAMN03097708_02727"/>
<feature type="domain" description="Phospholipid/glycerol acyltransferase" evidence="1">
    <location>
        <begin position="33"/>
        <end position="143"/>
    </location>
</feature>
<dbReference type="PROSITE" id="PS00455">
    <property type="entry name" value="AMP_BINDING"/>
    <property type="match status" value="1"/>
</dbReference>
<keyword evidence="2" id="KW-0808">Transferase</keyword>
<dbReference type="PANTHER" id="PTHR43201">
    <property type="entry name" value="ACYL-COA SYNTHETASE"/>
    <property type="match status" value="1"/>
</dbReference>
<dbReference type="Gene3D" id="3.40.50.12780">
    <property type="entry name" value="N-terminal domain of ligase-like"/>
    <property type="match status" value="1"/>
</dbReference>
<evidence type="ECO:0000259" key="1">
    <source>
        <dbReference type="SMART" id="SM00563"/>
    </source>
</evidence>
<dbReference type="PANTHER" id="PTHR43201:SF32">
    <property type="entry name" value="2-SUCCINYLBENZOATE--COA LIGASE, CHLOROPLASTIC_PEROXISOMAL"/>
    <property type="match status" value="1"/>
</dbReference>
<dbReference type="RefSeq" id="WP_092998262.1">
    <property type="nucleotide sequence ID" value="NZ_FMWD01000009.1"/>
</dbReference>
<dbReference type="InterPro" id="IPR002123">
    <property type="entry name" value="Plipid/glycerol_acylTrfase"/>
</dbReference>
<dbReference type="InterPro" id="IPR000873">
    <property type="entry name" value="AMP-dep_synth/lig_dom"/>
</dbReference>
<proteinExistence type="predicted"/>
<accession>A0A1G5QT02</accession>
<dbReference type="SMART" id="SM00563">
    <property type="entry name" value="PlsC"/>
    <property type="match status" value="1"/>
</dbReference>
<dbReference type="SUPFAM" id="SSF69593">
    <property type="entry name" value="Glycerol-3-phosphate (1)-acyltransferase"/>
    <property type="match status" value="1"/>
</dbReference>
<dbReference type="Pfam" id="PF00501">
    <property type="entry name" value="AMP-binding"/>
    <property type="match status" value="1"/>
</dbReference>